<dbReference type="AlphaFoldDB" id="A0A4S3MK55"/>
<dbReference type="EMBL" id="SSND01000004">
    <property type="protein sequence ID" value="THD82195.1"/>
    <property type="molecule type" value="Genomic_DNA"/>
</dbReference>
<reference evidence="1 2" key="1">
    <citation type="submission" date="2019-04" db="EMBL/GenBank/DDBJ databases">
        <title>Draft genome sequence of Gemmobacter aestuarii sp. nov.</title>
        <authorList>
            <person name="Hameed A."/>
            <person name="Lin S.-Y."/>
            <person name="Shahina M."/>
            <person name="Lai W.-A."/>
            <person name="Young C.-C."/>
        </authorList>
    </citation>
    <scope>NUCLEOTIDE SEQUENCE [LARGE SCALE GENOMIC DNA]</scope>
    <source>
        <strain evidence="1 2">CC-PW-75</strain>
    </source>
</reference>
<protein>
    <submittedName>
        <fullName evidence="1">Uncharacterized protein</fullName>
    </submittedName>
</protein>
<gene>
    <name evidence="1" type="ORF">E7811_14045</name>
</gene>
<keyword evidence="2" id="KW-1185">Reference proteome</keyword>
<name>A0A4S3MK55_9RHOB</name>
<organism evidence="1 2">
    <name type="scientific">Aliigemmobacter aestuarii</name>
    <dbReference type="NCBI Taxonomy" id="1445661"/>
    <lineage>
        <taxon>Bacteria</taxon>
        <taxon>Pseudomonadati</taxon>
        <taxon>Pseudomonadota</taxon>
        <taxon>Alphaproteobacteria</taxon>
        <taxon>Rhodobacterales</taxon>
        <taxon>Paracoccaceae</taxon>
        <taxon>Aliigemmobacter</taxon>
    </lineage>
</organism>
<accession>A0A4S3MK55</accession>
<evidence type="ECO:0000313" key="1">
    <source>
        <dbReference type="EMBL" id="THD82195.1"/>
    </source>
</evidence>
<dbReference type="Proteomes" id="UP000309450">
    <property type="component" value="Unassembled WGS sequence"/>
</dbReference>
<dbReference type="OrthoDB" id="7849247at2"/>
<sequence length="146" mass="16925">MTGDLPDYYFRIRDNGAAVFRVDTENRQRRIDMEEIAMVNVKNGNIKPHGDYQLTDSDLSVIRDWLDRRQSMLARRDIDDIFRTIDHLNLTAHWAQTRAEEEALEEVTDALLLAMHDLRSVLVRKKAERLMRQAEAEGKAGQDAAE</sequence>
<comment type="caution">
    <text evidence="1">The sequence shown here is derived from an EMBL/GenBank/DDBJ whole genome shotgun (WGS) entry which is preliminary data.</text>
</comment>
<dbReference type="RefSeq" id="WP_136395303.1">
    <property type="nucleotide sequence ID" value="NZ_SSND01000004.1"/>
</dbReference>
<proteinExistence type="predicted"/>
<evidence type="ECO:0000313" key="2">
    <source>
        <dbReference type="Proteomes" id="UP000309450"/>
    </source>
</evidence>